<accession>A0AAQ3RQL7</accession>
<keyword evidence="1" id="KW-1133">Transmembrane helix</keyword>
<protein>
    <submittedName>
        <fullName evidence="2">Uncharacterized protein</fullName>
    </submittedName>
</protein>
<evidence type="ECO:0000313" key="3">
    <source>
        <dbReference type="Proteomes" id="UP001374535"/>
    </source>
</evidence>
<organism evidence="2 3">
    <name type="scientific">Vigna mungo</name>
    <name type="common">Black gram</name>
    <name type="synonym">Phaseolus mungo</name>
    <dbReference type="NCBI Taxonomy" id="3915"/>
    <lineage>
        <taxon>Eukaryota</taxon>
        <taxon>Viridiplantae</taxon>
        <taxon>Streptophyta</taxon>
        <taxon>Embryophyta</taxon>
        <taxon>Tracheophyta</taxon>
        <taxon>Spermatophyta</taxon>
        <taxon>Magnoliopsida</taxon>
        <taxon>eudicotyledons</taxon>
        <taxon>Gunneridae</taxon>
        <taxon>Pentapetalae</taxon>
        <taxon>rosids</taxon>
        <taxon>fabids</taxon>
        <taxon>Fabales</taxon>
        <taxon>Fabaceae</taxon>
        <taxon>Papilionoideae</taxon>
        <taxon>50 kb inversion clade</taxon>
        <taxon>NPAAA clade</taxon>
        <taxon>indigoferoid/millettioid clade</taxon>
        <taxon>Phaseoleae</taxon>
        <taxon>Vigna</taxon>
    </lineage>
</organism>
<dbReference type="Proteomes" id="UP001374535">
    <property type="component" value="Chromosome 8"/>
</dbReference>
<evidence type="ECO:0000313" key="2">
    <source>
        <dbReference type="EMBL" id="WVZ00496.1"/>
    </source>
</evidence>
<dbReference type="AlphaFoldDB" id="A0AAQ3RQL7"/>
<dbReference type="EMBL" id="CP144693">
    <property type="protein sequence ID" value="WVZ00496.1"/>
    <property type="molecule type" value="Genomic_DNA"/>
</dbReference>
<keyword evidence="1" id="KW-0472">Membrane</keyword>
<feature type="transmembrane region" description="Helical" evidence="1">
    <location>
        <begin position="40"/>
        <end position="60"/>
    </location>
</feature>
<proteinExistence type="predicted"/>
<sequence length="103" mass="11643">MFSQYEGWLYIGIYTESMSPFFFNFNMNATSNPAAYKSKVTIPVFLSAIHCLFLLSPLYLADQVRYRSLNCNKKATIVTSLTLISLTSSHGLFLNIIVLLLGF</sequence>
<reference evidence="2 3" key="1">
    <citation type="journal article" date="2023" name="Life. Sci Alliance">
        <title>Evolutionary insights into 3D genome organization and epigenetic landscape of Vigna mungo.</title>
        <authorList>
            <person name="Junaid A."/>
            <person name="Singh B."/>
            <person name="Bhatia S."/>
        </authorList>
    </citation>
    <scope>NUCLEOTIDE SEQUENCE [LARGE SCALE GENOMIC DNA]</scope>
    <source>
        <strain evidence="2">Urdbean</strain>
    </source>
</reference>
<gene>
    <name evidence="2" type="ORF">V8G54_026565</name>
</gene>
<evidence type="ECO:0000256" key="1">
    <source>
        <dbReference type="SAM" id="Phobius"/>
    </source>
</evidence>
<keyword evidence="3" id="KW-1185">Reference proteome</keyword>
<name>A0AAQ3RQL7_VIGMU</name>
<feature type="transmembrane region" description="Helical" evidence="1">
    <location>
        <begin position="81"/>
        <end position="101"/>
    </location>
</feature>
<keyword evidence="1" id="KW-0812">Transmembrane</keyword>